<name>S9QA43_9RHOB</name>
<evidence type="ECO:0000313" key="3">
    <source>
        <dbReference type="EMBL" id="EPX76498.1"/>
    </source>
</evidence>
<comment type="caution">
    <text evidence="3">The sequence shown here is derived from an EMBL/GenBank/DDBJ whole genome shotgun (WGS) entry which is preliminary data.</text>
</comment>
<dbReference type="PANTHER" id="PTHR32182:SF22">
    <property type="entry name" value="ATP-DEPENDENT ENDONUCLEASE, OLD FAMILY-RELATED"/>
    <property type="match status" value="1"/>
</dbReference>
<accession>S9QA43</accession>
<protein>
    <recommendedName>
        <fullName evidence="2">Protein CR006 P-loop domain-containing protein</fullName>
    </recommendedName>
</protein>
<evidence type="ECO:0000256" key="1">
    <source>
        <dbReference type="SAM" id="Coils"/>
    </source>
</evidence>
<dbReference type="AlphaFoldDB" id="S9QA43"/>
<proteinExistence type="predicted"/>
<dbReference type="GO" id="GO:0000731">
    <property type="term" value="P:DNA synthesis involved in DNA repair"/>
    <property type="evidence" value="ECO:0007669"/>
    <property type="project" value="TreeGrafter"/>
</dbReference>
<reference evidence="4" key="1">
    <citation type="journal article" date="2014" name="Stand. Genomic Sci.">
        <title>Genome sequence of the exopolysaccharide-producing Salipiger mucosus type strain (DSM 16094(T)), a moderately halophilic member of the Roseobacter clade.</title>
        <authorList>
            <person name="Riedel T."/>
            <person name="Spring S."/>
            <person name="Fiebig A."/>
            <person name="Petersen J."/>
            <person name="Kyrpides N.C."/>
            <person name="Goker M."/>
            <person name="Klenk H.P."/>
        </authorList>
    </citation>
    <scope>NUCLEOTIDE SEQUENCE [LARGE SCALE GENOMIC DNA]</scope>
    <source>
        <strain evidence="4">DSM 16094</strain>
    </source>
</reference>
<dbReference type="STRING" id="1123237.Salmuc_04526"/>
<evidence type="ECO:0000259" key="2">
    <source>
        <dbReference type="Pfam" id="PF13166"/>
    </source>
</evidence>
<sequence length="763" mass="84352">MAAIATIKTLSGVGVLADKAARDDIPPFRQFNLVYGFNGSGKSTLSRLFACLEEGKHHGNLPSGCSFEIALDGGATFKAPNALGGLESHVRVFNEDFIARNLEWKEGRASSIFYISEEQSDLAAELNAAQQTLADKERSRDADKKIADEREKALKNYRTERAKLVAASLHLGNRRYEARQLEKDYETLSYDKDARLEAEALTALVDVARLTAPPPALNAISIEVDAIRKTVEGARHFAELSIGTVVLDEMENHPAMVPWLKTGHDFHSANDLENCLLCGNTISDARKQKLAQALDDRLSKLLGELKDAGEKASTLLTEIRSASGAWPKTAELELQLAERYATARHDTDSFLNDFVPFIEEACRILSARVEQPTTPITHDLPSPNQIAARSEALKEAIAVQNAVISEHNEASVDFAKRQDDAREAIKKHYLAEGHENYAALKNSLKEANGRVSSLEEEIRTLEGDITALSAKVRTHGPAADQITKLVRAYLGHGELTIFAVDGGYELRRHNKIVKGPPSEGEKTAIALCYFISSLEADGQSLKDLILVIDDPISSLDTKAMNYACSLIRSRLTGAAQLFILTHNQHCMNEFKKAWRNQAKADPPTAALLFLDVSMPEGTEARSARIVELPSQLRAYDSEYHFLCHKMLQFEAVGGQYSEYWFMMPNVIRRVLDVFLAFKVPGSHPLQQKLEALTKKCPDIDDIRIKALDRLIQVESHSDSLDDLVSHSSMTIEETRDANAALLELMAASDADHTKAIRKQCKDA</sequence>
<dbReference type="InterPro" id="IPR027417">
    <property type="entry name" value="P-loop_NTPase"/>
</dbReference>
<dbReference type="PANTHER" id="PTHR32182">
    <property type="entry name" value="DNA REPLICATION AND REPAIR PROTEIN RECF"/>
    <property type="match status" value="1"/>
</dbReference>
<dbReference type="Pfam" id="PF13166">
    <property type="entry name" value="AAA_13"/>
    <property type="match status" value="1"/>
</dbReference>
<dbReference type="SUPFAM" id="SSF52540">
    <property type="entry name" value="P-loop containing nucleoside triphosphate hydrolases"/>
    <property type="match status" value="1"/>
</dbReference>
<dbReference type="eggNOG" id="COG4694">
    <property type="taxonomic scope" value="Bacteria"/>
</dbReference>
<gene>
    <name evidence="3" type="ORF">Salmuc_04526</name>
</gene>
<evidence type="ECO:0000313" key="4">
    <source>
        <dbReference type="Proteomes" id="UP000015347"/>
    </source>
</evidence>
<dbReference type="RefSeq" id="WP_021120839.1">
    <property type="nucleotide sequence ID" value="NZ_KE557283.1"/>
</dbReference>
<dbReference type="GO" id="GO:0006302">
    <property type="term" value="P:double-strand break repair"/>
    <property type="evidence" value="ECO:0007669"/>
    <property type="project" value="TreeGrafter"/>
</dbReference>
<keyword evidence="4" id="KW-1185">Reference proteome</keyword>
<dbReference type="Gene3D" id="3.40.50.300">
    <property type="entry name" value="P-loop containing nucleotide triphosphate hydrolases"/>
    <property type="match status" value="1"/>
</dbReference>
<dbReference type="InterPro" id="IPR026866">
    <property type="entry name" value="CR006_AAA"/>
</dbReference>
<dbReference type="Proteomes" id="UP000015347">
    <property type="component" value="Unassembled WGS sequence"/>
</dbReference>
<dbReference type="OrthoDB" id="9789562at2"/>
<dbReference type="HOGENOM" id="CLU_020729_2_0_5"/>
<keyword evidence="1" id="KW-0175">Coiled coil</keyword>
<feature type="coiled-coil region" evidence="1">
    <location>
        <begin position="437"/>
        <end position="471"/>
    </location>
</feature>
<dbReference type="EMBL" id="APVH01000048">
    <property type="protein sequence ID" value="EPX76498.1"/>
    <property type="molecule type" value="Genomic_DNA"/>
</dbReference>
<organism evidence="3 4">
    <name type="scientific">Salipiger mucosus DSM 16094</name>
    <dbReference type="NCBI Taxonomy" id="1123237"/>
    <lineage>
        <taxon>Bacteria</taxon>
        <taxon>Pseudomonadati</taxon>
        <taxon>Pseudomonadota</taxon>
        <taxon>Alphaproteobacteria</taxon>
        <taxon>Rhodobacterales</taxon>
        <taxon>Roseobacteraceae</taxon>
        <taxon>Salipiger</taxon>
    </lineage>
</organism>
<feature type="domain" description="Protein CR006 P-loop" evidence="2">
    <location>
        <begin position="22"/>
        <end position="741"/>
    </location>
</feature>